<dbReference type="InterPro" id="IPR025322">
    <property type="entry name" value="PADRE_dom"/>
</dbReference>
<dbReference type="Pfam" id="PF14009">
    <property type="entry name" value="PADRE"/>
    <property type="match status" value="1"/>
</dbReference>
<dbReference type="OMA" id="PNIRIWI"/>
<accession>A9NPH0</accession>
<proteinExistence type="evidence at transcript level"/>
<name>A9NPH0_PICSI</name>
<dbReference type="EMBL" id="EF083180">
    <property type="protein sequence ID" value="ABK22531.1"/>
    <property type="molecule type" value="mRNA"/>
</dbReference>
<evidence type="ECO:0000313" key="1">
    <source>
        <dbReference type="EMBL" id="ABK22531.1"/>
    </source>
</evidence>
<sequence length="215" mass="23737">MGNRVCRSQADQSAKSIKILHANGSIKHLTGPIKAGEVVKQYPGYWVCHSEAFYIGKPIVAIPSDESLKLGHTYFILPRKSFQCALTASTVASFISKMAVENHANHMQPGASRKNNIYVKMEAKPFKIVQKKGNSLQVQISTSFLNGLSNINDTSGGCHGYKSSKKRLCDSYQLMEDYAKLVRPASRAWKPKLSTITEAERAYGKPFLLKLLSVG</sequence>
<protein>
    <submittedName>
        <fullName evidence="1">Uncharacterized protein</fullName>
    </submittedName>
</protein>
<reference evidence="1" key="1">
    <citation type="journal article" date="2008" name="BMC Genomics">
        <title>A conifer genomics resource of 200,000 spruce (Picea spp.) ESTs and 6,464 high-quality, sequence-finished full-length cDNAs for Sitka spruce (Picea sitchensis).</title>
        <authorList>
            <person name="Ralph S.G."/>
            <person name="Chun H.J."/>
            <person name="Kolosova N."/>
            <person name="Cooper D."/>
            <person name="Oddy C."/>
            <person name="Ritland C.E."/>
            <person name="Kirkpatrick R."/>
            <person name="Moore R."/>
            <person name="Barber S."/>
            <person name="Holt R.A."/>
            <person name="Jones S.J."/>
            <person name="Marra M.A."/>
            <person name="Douglas C.J."/>
            <person name="Ritland K."/>
            <person name="Bohlmann J."/>
        </authorList>
    </citation>
    <scope>NUCLEOTIDE SEQUENCE</scope>
    <source>
        <tissue evidence="1">Green portion of the leader tissue</tissue>
    </source>
</reference>
<organism evidence="1">
    <name type="scientific">Picea sitchensis</name>
    <name type="common">Sitka spruce</name>
    <name type="synonym">Pinus sitchensis</name>
    <dbReference type="NCBI Taxonomy" id="3332"/>
    <lineage>
        <taxon>Eukaryota</taxon>
        <taxon>Viridiplantae</taxon>
        <taxon>Streptophyta</taxon>
        <taxon>Embryophyta</taxon>
        <taxon>Tracheophyta</taxon>
        <taxon>Spermatophyta</taxon>
        <taxon>Pinopsida</taxon>
        <taxon>Pinidae</taxon>
        <taxon>Conifers I</taxon>
        <taxon>Pinales</taxon>
        <taxon>Pinaceae</taxon>
        <taxon>Picea</taxon>
    </lineage>
</organism>
<dbReference type="AlphaFoldDB" id="A9NPH0"/>
<dbReference type="PANTHER" id="PTHR33052">
    <property type="entry name" value="DUF4228 DOMAIN PROTEIN-RELATED"/>
    <property type="match status" value="1"/>
</dbReference>